<keyword evidence="2" id="KW-0963">Cytoplasm</keyword>
<gene>
    <name evidence="10" type="ORF">GTHE00462_LOCUS2586</name>
</gene>
<name>A0A7S4M0E5_GUITH</name>
<dbReference type="AlphaFoldDB" id="A0A7S4M0E5"/>
<dbReference type="InterPro" id="IPR036322">
    <property type="entry name" value="WD40_repeat_dom_sf"/>
</dbReference>
<reference evidence="10" key="1">
    <citation type="submission" date="2021-01" db="EMBL/GenBank/DDBJ databases">
        <authorList>
            <person name="Corre E."/>
            <person name="Pelletier E."/>
            <person name="Niang G."/>
            <person name="Scheremetjew M."/>
            <person name="Finn R."/>
            <person name="Kale V."/>
            <person name="Holt S."/>
            <person name="Cochrane G."/>
            <person name="Meng A."/>
            <person name="Brown T."/>
            <person name="Cohen L."/>
        </authorList>
    </citation>
    <scope>NUCLEOTIDE SEQUENCE</scope>
    <source>
        <strain evidence="10">CCMP 2712</strain>
    </source>
</reference>
<organism evidence="10">
    <name type="scientific">Guillardia theta</name>
    <name type="common">Cryptophyte</name>
    <name type="synonym">Cryptomonas phi</name>
    <dbReference type="NCBI Taxonomy" id="55529"/>
    <lineage>
        <taxon>Eukaryota</taxon>
        <taxon>Cryptophyceae</taxon>
        <taxon>Pyrenomonadales</taxon>
        <taxon>Geminigeraceae</taxon>
        <taxon>Guillardia</taxon>
    </lineage>
</organism>
<evidence type="ECO:0000256" key="2">
    <source>
        <dbReference type="ARBA" id="ARBA00022490"/>
    </source>
</evidence>
<evidence type="ECO:0000256" key="4">
    <source>
        <dbReference type="ARBA" id="ARBA00022703"/>
    </source>
</evidence>
<evidence type="ECO:0000256" key="9">
    <source>
        <dbReference type="PROSITE-ProRule" id="PRU00221"/>
    </source>
</evidence>
<dbReference type="InterPro" id="IPR015943">
    <property type="entry name" value="WD40/YVTN_repeat-like_dom_sf"/>
</dbReference>
<comment type="subcellular location">
    <subcellularLocation>
        <location evidence="1">Cytoplasm</location>
    </subcellularLocation>
</comment>
<dbReference type="GO" id="GO:0005737">
    <property type="term" value="C:cytoplasm"/>
    <property type="evidence" value="ECO:0007669"/>
    <property type="project" value="UniProtKB-SubCell"/>
</dbReference>
<accession>A0A7S4M0E5</accession>
<dbReference type="SMART" id="SM00320">
    <property type="entry name" value="WD40"/>
    <property type="match status" value="6"/>
</dbReference>
<sequence>MDATGKPQLMEHINKSLTLTINDVRWVPCSARFVLLGSHARGTGAMQVYALNHGKLDIMVDTEKQHGFKCGTFGASSLEERHFATGDWDGRMALWNLEHVDLPVFSVKAHTGMINSIDGCGGLGIGFGAPEIVTGGRDGAVKVWDPRQKNDPVASLEPKNEEIARDCWTVCFGNSYNDEERCVCAGYDNGDVKLYDLRTNQIRWETNVRNGICCLDFDRKDIQMNKLVAATLESQFKLFDMRTYHPKEGYESLTEKAHKSTVWTCKHLPQNREIFMTGGGNGSINLYKYSYPAQRVIKDSEGLEKGVMGTCELLNSRTFSTQPINSFDWNAEKEGLCVFGSFDQCVRVGIVTKLNTV</sequence>
<evidence type="ECO:0000256" key="8">
    <source>
        <dbReference type="ARBA" id="ARBA00041547"/>
    </source>
</evidence>
<keyword evidence="3 9" id="KW-0853">WD repeat</keyword>
<comment type="function">
    <text evidence="6">Key assembly factor specifically required for the stability of axonemal dynein heavy chains in cytoplasm.</text>
</comment>
<feature type="repeat" description="WD" evidence="9">
    <location>
        <begin position="132"/>
        <end position="145"/>
    </location>
</feature>
<dbReference type="EMBL" id="HBKN01003050">
    <property type="protein sequence ID" value="CAE2193275.1"/>
    <property type="molecule type" value="Transcribed_RNA"/>
</dbReference>
<dbReference type="SUPFAM" id="SSF50978">
    <property type="entry name" value="WD40 repeat-like"/>
    <property type="match status" value="1"/>
</dbReference>
<evidence type="ECO:0000256" key="6">
    <source>
        <dbReference type="ARBA" id="ARBA00037430"/>
    </source>
</evidence>
<evidence type="ECO:0000256" key="7">
    <source>
        <dbReference type="ARBA" id="ARBA00039643"/>
    </source>
</evidence>
<keyword evidence="5" id="KW-0677">Repeat</keyword>
<evidence type="ECO:0000313" key="10">
    <source>
        <dbReference type="EMBL" id="CAE2193275.1"/>
    </source>
</evidence>
<dbReference type="OMA" id="CLWKYNY"/>
<evidence type="ECO:0000256" key="5">
    <source>
        <dbReference type="ARBA" id="ARBA00022737"/>
    </source>
</evidence>
<dbReference type="InterPro" id="IPR001680">
    <property type="entry name" value="WD40_rpt"/>
</dbReference>
<proteinExistence type="predicted"/>
<evidence type="ECO:0000256" key="3">
    <source>
        <dbReference type="ARBA" id="ARBA00022574"/>
    </source>
</evidence>
<dbReference type="Gene3D" id="2.130.10.10">
    <property type="entry name" value="YVTN repeat-like/Quinoprotein amine dehydrogenase"/>
    <property type="match status" value="1"/>
</dbReference>
<dbReference type="Pfam" id="PF00400">
    <property type="entry name" value="WD40"/>
    <property type="match status" value="2"/>
</dbReference>
<dbReference type="PROSITE" id="PS50082">
    <property type="entry name" value="WD_REPEATS_2"/>
    <property type="match status" value="1"/>
</dbReference>
<keyword evidence="4" id="KW-0053">Apoptosis</keyword>
<dbReference type="PANTHER" id="PTHR10971">
    <property type="entry name" value="MRNA EXPORT FACTOR AND BUB3"/>
    <property type="match status" value="1"/>
</dbReference>
<protein>
    <recommendedName>
        <fullName evidence="7">Dynein axonemal assembly factor 10</fullName>
    </recommendedName>
    <alternativeName>
        <fullName evidence="8">WD repeat-containing protein 92</fullName>
    </alternativeName>
</protein>
<dbReference type="FunFam" id="2.130.10.10:FF:000258">
    <property type="entry name" value="WD repeat-containing protein 92"/>
    <property type="match status" value="1"/>
</dbReference>
<evidence type="ECO:0000256" key="1">
    <source>
        <dbReference type="ARBA" id="ARBA00004496"/>
    </source>
</evidence>